<evidence type="ECO:0000313" key="2">
    <source>
        <dbReference type="EMBL" id="KAK0655822.1"/>
    </source>
</evidence>
<evidence type="ECO:0000313" key="3">
    <source>
        <dbReference type="Proteomes" id="UP001174936"/>
    </source>
</evidence>
<dbReference type="EMBL" id="JAULSV010000001">
    <property type="protein sequence ID" value="KAK0655822.1"/>
    <property type="molecule type" value="Genomic_DNA"/>
</dbReference>
<dbReference type="AlphaFoldDB" id="A0AA40CZ32"/>
<sequence length="256" mass="27407">MGSAARRWDDTRPCGPMPFDAMRDRGRRGAAGAAGAAAATGLVPSSVWLHQRLGGVRGGGSRGERGAAATGQCFNSLPGRQQRFRNFSSLSCLTRNCPAASRGCGTQMAQEGLPLVPSRIFRISWEPKACSRLAPSVPNTQICSATPLPHARHRARQAARRSVPALVTHGLASTGDHGPLKPHVNLTIVARAGHDTTDKTLLDVRTITRSLEISLCFWKSSDPLGCQETNLKRTTRGSALRPPHVMSPPCIVLLQR</sequence>
<comment type="caution">
    <text evidence="2">The sequence shown here is derived from an EMBL/GenBank/DDBJ whole genome shotgun (WGS) entry which is preliminary data.</text>
</comment>
<dbReference type="Proteomes" id="UP001174936">
    <property type="component" value="Unassembled WGS sequence"/>
</dbReference>
<proteinExistence type="predicted"/>
<gene>
    <name evidence="2" type="ORF">B0T16DRAFT_19367</name>
</gene>
<feature type="compositionally biased region" description="Basic and acidic residues" evidence="1">
    <location>
        <begin position="1"/>
        <end position="12"/>
    </location>
</feature>
<name>A0AA40CZ32_9PEZI</name>
<reference evidence="2" key="1">
    <citation type="submission" date="2023-06" db="EMBL/GenBank/DDBJ databases">
        <title>Genome-scale phylogeny and comparative genomics of the fungal order Sordariales.</title>
        <authorList>
            <consortium name="Lawrence Berkeley National Laboratory"/>
            <person name="Hensen N."/>
            <person name="Bonometti L."/>
            <person name="Westerberg I."/>
            <person name="Brannstrom I.O."/>
            <person name="Guillou S."/>
            <person name="Cros-Aarteil S."/>
            <person name="Calhoun S."/>
            <person name="Haridas S."/>
            <person name="Kuo A."/>
            <person name="Mondo S."/>
            <person name="Pangilinan J."/>
            <person name="Riley R."/>
            <person name="Labutti K."/>
            <person name="Andreopoulos B."/>
            <person name="Lipzen A."/>
            <person name="Chen C."/>
            <person name="Yanf M."/>
            <person name="Daum C."/>
            <person name="Ng V."/>
            <person name="Clum A."/>
            <person name="Steindorff A."/>
            <person name="Ohm R."/>
            <person name="Martin F."/>
            <person name="Silar P."/>
            <person name="Natvig D."/>
            <person name="Lalanne C."/>
            <person name="Gautier V."/>
            <person name="Ament-Velasquez S.L."/>
            <person name="Kruys A."/>
            <person name="Hutchinson M.I."/>
            <person name="Powell A.J."/>
            <person name="Barry K."/>
            <person name="Miller A.N."/>
            <person name="Grigoriev I.V."/>
            <person name="Debuchy R."/>
            <person name="Gladieux P."/>
            <person name="Thoren M.H."/>
            <person name="Johannesson H."/>
        </authorList>
    </citation>
    <scope>NUCLEOTIDE SEQUENCE</scope>
    <source>
        <strain evidence="2">SMH2532-1</strain>
    </source>
</reference>
<protein>
    <submittedName>
        <fullName evidence="2">Uncharacterized protein</fullName>
    </submittedName>
</protein>
<organism evidence="2 3">
    <name type="scientific">Cercophora newfieldiana</name>
    <dbReference type="NCBI Taxonomy" id="92897"/>
    <lineage>
        <taxon>Eukaryota</taxon>
        <taxon>Fungi</taxon>
        <taxon>Dikarya</taxon>
        <taxon>Ascomycota</taxon>
        <taxon>Pezizomycotina</taxon>
        <taxon>Sordariomycetes</taxon>
        <taxon>Sordariomycetidae</taxon>
        <taxon>Sordariales</taxon>
        <taxon>Lasiosphaeriaceae</taxon>
        <taxon>Cercophora</taxon>
    </lineage>
</organism>
<evidence type="ECO:0000256" key="1">
    <source>
        <dbReference type="SAM" id="MobiDB-lite"/>
    </source>
</evidence>
<keyword evidence="3" id="KW-1185">Reference proteome</keyword>
<feature type="region of interest" description="Disordered" evidence="1">
    <location>
        <begin position="1"/>
        <end position="26"/>
    </location>
</feature>
<accession>A0AA40CZ32</accession>